<dbReference type="EMBL" id="KN831968">
    <property type="protein sequence ID" value="KIO05012.1"/>
    <property type="molecule type" value="Genomic_DNA"/>
</dbReference>
<reference evidence="1 2" key="1">
    <citation type="submission" date="2014-04" db="EMBL/GenBank/DDBJ databases">
        <authorList>
            <consortium name="DOE Joint Genome Institute"/>
            <person name="Kuo A."/>
            <person name="Kohler A."/>
            <person name="Costa M.D."/>
            <person name="Nagy L.G."/>
            <person name="Floudas D."/>
            <person name="Copeland A."/>
            <person name="Barry K.W."/>
            <person name="Cichocki N."/>
            <person name="Veneault-Fourrey C."/>
            <person name="LaButti K."/>
            <person name="Lindquist E.A."/>
            <person name="Lipzen A."/>
            <person name="Lundell T."/>
            <person name="Morin E."/>
            <person name="Murat C."/>
            <person name="Sun H."/>
            <person name="Tunlid A."/>
            <person name="Henrissat B."/>
            <person name="Grigoriev I.V."/>
            <person name="Hibbett D.S."/>
            <person name="Martin F."/>
            <person name="Nordberg H.P."/>
            <person name="Cantor M.N."/>
            <person name="Hua S.X."/>
        </authorList>
    </citation>
    <scope>NUCLEOTIDE SEQUENCE [LARGE SCALE GENOMIC DNA]</scope>
    <source>
        <strain evidence="1 2">Marx 270</strain>
    </source>
</reference>
<dbReference type="CDD" id="cd00882">
    <property type="entry name" value="Ras_like_GTPase"/>
    <property type="match status" value="1"/>
</dbReference>
<proteinExistence type="predicted"/>
<evidence type="ECO:0008006" key="3">
    <source>
        <dbReference type="Google" id="ProtNLM"/>
    </source>
</evidence>
<dbReference type="OrthoDB" id="8954335at2759"/>
<dbReference type="Proteomes" id="UP000054217">
    <property type="component" value="Unassembled WGS sequence"/>
</dbReference>
<gene>
    <name evidence="1" type="ORF">M404DRAFT_531689</name>
</gene>
<evidence type="ECO:0000313" key="2">
    <source>
        <dbReference type="Proteomes" id="UP000054217"/>
    </source>
</evidence>
<dbReference type="AlphaFoldDB" id="A0A0C3K5Z6"/>
<organism evidence="1 2">
    <name type="scientific">Pisolithus tinctorius Marx 270</name>
    <dbReference type="NCBI Taxonomy" id="870435"/>
    <lineage>
        <taxon>Eukaryota</taxon>
        <taxon>Fungi</taxon>
        <taxon>Dikarya</taxon>
        <taxon>Basidiomycota</taxon>
        <taxon>Agaricomycotina</taxon>
        <taxon>Agaricomycetes</taxon>
        <taxon>Agaricomycetidae</taxon>
        <taxon>Boletales</taxon>
        <taxon>Sclerodermatineae</taxon>
        <taxon>Pisolithaceae</taxon>
        <taxon>Pisolithus</taxon>
    </lineage>
</organism>
<evidence type="ECO:0000313" key="1">
    <source>
        <dbReference type="EMBL" id="KIO05012.1"/>
    </source>
</evidence>
<reference evidence="2" key="2">
    <citation type="submission" date="2015-01" db="EMBL/GenBank/DDBJ databases">
        <title>Evolutionary Origins and Diversification of the Mycorrhizal Mutualists.</title>
        <authorList>
            <consortium name="DOE Joint Genome Institute"/>
            <consortium name="Mycorrhizal Genomics Consortium"/>
            <person name="Kohler A."/>
            <person name="Kuo A."/>
            <person name="Nagy L.G."/>
            <person name="Floudas D."/>
            <person name="Copeland A."/>
            <person name="Barry K.W."/>
            <person name="Cichocki N."/>
            <person name="Veneault-Fourrey C."/>
            <person name="LaButti K."/>
            <person name="Lindquist E.A."/>
            <person name="Lipzen A."/>
            <person name="Lundell T."/>
            <person name="Morin E."/>
            <person name="Murat C."/>
            <person name="Riley R."/>
            <person name="Ohm R."/>
            <person name="Sun H."/>
            <person name="Tunlid A."/>
            <person name="Henrissat B."/>
            <person name="Grigoriev I.V."/>
            <person name="Hibbett D.S."/>
            <person name="Martin F."/>
        </authorList>
    </citation>
    <scope>NUCLEOTIDE SEQUENCE [LARGE SCALE GENOMIC DNA]</scope>
    <source>
        <strain evidence="2">Marx 270</strain>
    </source>
</reference>
<dbReference type="STRING" id="870435.A0A0C3K5Z6"/>
<keyword evidence="2" id="KW-1185">Reference proteome</keyword>
<dbReference type="SUPFAM" id="SSF52540">
    <property type="entry name" value="P-loop containing nucleoside triphosphate hydrolases"/>
    <property type="match status" value="1"/>
</dbReference>
<name>A0A0C3K5Z6_PISTI</name>
<sequence length="335" mass="36930">MTDNWWDVCSRCLRMDPSSRIKAGDVVKGTRELPPSAFQGSDIKSCVSSQPGNDIVIVVMGPRGSGKGNFVNKLTGCEGELGADNPISPTEGIREFVLDDFHGKRYVVVDTPEFDNSSQSDRDVLRKIADWLRDKYLPHVKITGVIYTHRITDDHTSDSVRENLTEFFRLCGKVGPQQVRLVTTCWDEAGNAETAPSWVSQLEASLRKPPAAADARHERFSNTQKSALEILNGLAWQDSLLTLEELEGAEELSIETSTITEELEGTEELSTAEISAITEELDHTEKQLNGISVTDIPSSRPRKAKIPLSKQVGSWFRGKFWSPGSGGGEPMITPL</sequence>
<accession>A0A0C3K5Z6</accession>
<dbReference type="InParanoid" id="A0A0C3K5Z6"/>
<dbReference type="Gene3D" id="3.40.50.300">
    <property type="entry name" value="P-loop containing nucleotide triphosphate hydrolases"/>
    <property type="match status" value="1"/>
</dbReference>
<protein>
    <recommendedName>
        <fullName evidence="3">G domain-containing protein</fullName>
    </recommendedName>
</protein>
<dbReference type="InterPro" id="IPR027417">
    <property type="entry name" value="P-loop_NTPase"/>
</dbReference>
<dbReference type="HOGENOM" id="CLU_829280_0_0_1"/>